<sequence>MPKQNSNLRLRIVPDADTTQPSTKRARIAVRMHHPNPLFERWLQEMIAKAEERNTMGRIPLQKALESLRMFPLPLASGRDCYILAHFGRTICEALDQKLRAHVANGGETLGSCREVVERVLNDRGEGHYRELVRVLGEEEEDVAAEVEYQLPEDMDLGDTEDEMEPCTGTSSEPAEQVVNIRDPKVILLVDTAETIGKSKSNLDRTLKALQQNHVEHEVRRLSVGDFLWIVRDDTGVEFILPYVVERKRMDDLASSIKDGRFHEQKFRLKQCGLANVIYLIEHLGNNRQVGVPASTLSQAALNTFVQDFTVKYTENHLHTVLYLATMTGLLGKNVKNKTFQNITNQLGEATKDFNLSHSTIPLIAFETFNKQSSKTRACTVREIFMKQLLQVKLLTIEKVNAIVERYPTPRKLFLAFERCTSEAEKERLLNLPYGPAKRNIGLKLSKIVYQLFMSDVYQR</sequence>
<dbReference type="GO" id="GO:0048476">
    <property type="term" value="C:Holliday junction resolvase complex"/>
    <property type="evidence" value="ECO:0007669"/>
    <property type="project" value="UniProtKB-UniRule"/>
</dbReference>
<dbReference type="GO" id="GO:0000712">
    <property type="term" value="P:resolution of meiotic recombination intermediates"/>
    <property type="evidence" value="ECO:0007669"/>
    <property type="project" value="TreeGrafter"/>
</dbReference>
<dbReference type="AlphaFoldDB" id="A0A8D8A5Z3"/>
<dbReference type="GO" id="GO:0046872">
    <property type="term" value="F:metal ion binding"/>
    <property type="evidence" value="ECO:0007669"/>
    <property type="project" value="UniProtKB-UniRule"/>
</dbReference>
<comment type="subcellular location">
    <subcellularLocation>
        <location evidence="2 13">Nucleus</location>
    </subcellularLocation>
</comment>
<dbReference type="InterPro" id="IPR027421">
    <property type="entry name" value="DNA_pol_lamdba_lyase_dom_sf"/>
</dbReference>
<dbReference type="InterPro" id="IPR011335">
    <property type="entry name" value="Restrct_endonuc-II-like"/>
</dbReference>
<dbReference type="SUPFAM" id="SSF52980">
    <property type="entry name" value="Restriction endonuclease-like"/>
    <property type="match status" value="1"/>
</dbReference>
<accession>A0A8D8A5Z3</accession>
<dbReference type="GO" id="GO:0006308">
    <property type="term" value="P:DNA catabolic process"/>
    <property type="evidence" value="ECO:0007669"/>
    <property type="project" value="UniProtKB-UniRule"/>
</dbReference>
<name>A0A8D8A5Z3_CULPI</name>
<dbReference type="Pfam" id="PF14716">
    <property type="entry name" value="HHH_8"/>
    <property type="match status" value="1"/>
</dbReference>
<proteinExistence type="inferred from homology"/>
<dbReference type="PANTHER" id="PTHR13451">
    <property type="entry name" value="CLASS II CROSSOVER JUNCTION ENDONUCLEASE MUS81"/>
    <property type="match status" value="1"/>
</dbReference>
<evidence type="ECO:0000256" key="3">
    <source>
        <dbReference type="ARBA" id="ARBA00010015"/>
    </source>
</evidence>
<evidence type="ECO:0000256" key="13">
    <source>
        <dbReference type="RuleBase" id="RU369042"/>
    </source>
</evidence>
<dbReference type="Pfam" id="PF02732">
    <property type="entry name" value="ERCC4"/>
    <property type="match status" value="1"/>
</dbReference>
<dbReference type="FunFam" id="3.40.50.10130:FF:000003">
    <property type="entry name" value="Crossover junction endonuclease MUS81"/>
    <property type="match status" value="1"/>
</dbReference>
<keyword evidence="12 13" id="KW-0539">Nucleus</keyword>
<dbReference type="GO" id="GO:0048257">
    <property type="term" value="F:3'-flap endonuclease activity"/>
    <property type="evidence" value="ECO:0007669"/>
    <property type="project" value="TreeGrafter"/>
</dbReference>
<keyword evidence="9 13" id="KW-0460">Magnesium</keyword>
<dbReference type="InterPro" id="IPR047416">
    <property type="entry name" value="XPF_nuclease_Mus81"/>
</dbReference>
<keyword evidence="8 13" id="KW-0378">Hydrolase</keyword>
<dbReference type="Gene3D" id="1.10.150.670">
    <property type="entry name" value="Crossover junction endonuclease EME1, DNA-binding domain"/>
    <property type="match status" value="1"/>
</dbReference>
<dbReference type="CDD" id="cd20074">
    <property type="entry name" value="XPF_nuclease_Mus81"/>
    <property type="match status" value="1"/>
</dbReference>
<evidence type="ECO:0000256" key="10">
    <source>
        <dbReference type="ARBA" id="ARBA00023172"/>
    </source>
</evidence>
<evidence type="ECO:0000256" key="7">
    <source>
        <dbReference type="ARBA" id="ARBA00022763"/>
    </source>
</evidence>
<comment type="subunit">
    <text evidence="13">Interacts with EME1.</text>
</comment>
<dbReference type="GO" id="GO:0000727">
    <property type="term" value="P:double-strand break repair via break-induced replication"/>
    <property type="evidence" value="ECO:0007669"/>
    <property type="project" value="UniProtKB-UniRule"/>
</dbReference>
<dbReference type="InterPro" id="IPR006166">
    <property type="entry name" value="ERCC4_domain"/>
</dbReference>
<dbReference type="GO" id="GO:0008821">
    <property type="term" value="F:crossover junction DNA endonuclease activity"/>
    <property type="evidence" value="ECO:0007669"/>
    <property type="project" value="UniProtKB-UniRule"/>
</dbReference>
<dbReference type="InterPro" id="IPR010996">
    <property type="entry name" value="HHH_MUS81"/>
</dbReference>
<dbReference type="SMART" id="SM00891">
    <property type="entry name" value="ERCC4"/>
    <property type="match status" value="1"/>
</dbReference>
<dbReference type="InterPro" id="IPR042530">
    <property type="entry name" value="EME1/EME2_C"/>
</dbReference>
<evidence type="ECO:0000256" key="1">
    <source>
        <dbReference type="ARBA" id="ARBA00001946"/>
    </source>
</evidence>
<feature type="domain" description="ERCC4" evidence="14">
    <location>
        <begin position="187"/>
        <end position="285"/>
    </location>
</feature>
<comment type="similarity">
    <text evidence="3 13">Belongs to the XPF family.</text>
</comment>
<evidence type="ECO:0000259" key="14">
    <source>
        <dbReference type="SMART" id="SM00891"/>
    </source>
</evidence>
<dbReference type="Gene3D" id="1.10.150.110">
    <property type="entry name" value="DNA polymerase beta, N-terminal domain-like"/>
    <property type="match status" value="1"/>
</dbReference>
<dbReference type="SUPFAM" id="SSF47802">
    <property type="entry name" value="DNA polymerase beta, N-terminal domain-like"/>
    <property type="match status" value="1"/>
</dbReference>
<dbReference type="GO" id="GO:0003677">
    <property type="term" value="F:DNA binding"/>
    <property type="evidence" value="ECO:0007669"/>
    <property type="project" value="UniProtKB-UniRule"/>
</dbReference>
<organism evidence="15">
    <name type="scientific">Culex pipiens</name>
    <name type="common">House mosquito</name>
    <dbReference type="NCBI Taxonomy" id="7175"/>
    <lineage>
        <taxon>Eukaryota</taxon>
        <taxon>Metazoa</taxon>
        <taxon>Ecdysozoa</taxon>
        <taxon>Arthropoda</taxon>
        <taxon>Hexapoda</taxon>
        <taxon>Insecta</taxon>
        <taxon>Pterygota</taxon>
        <taxon>Neoptera</taxon>
        <taxon>Endopterygota</taxon>
        <taxon>Diptera</taxon>
        <taxon>Nematocera</taxon>
        <taxon>Culicoidea</taxon>
        <taxon>Culicidae</taxon>
        <taxon>Culicinae</taxon>
        <taxon>Culicini</taxon>
        <taxon>Culex</taxon>
        <taxon>Culex</taxon>
    </lineage>
</organism>
<dbReference type="PANTHER" id="PTHR13451:SF0">
    <property type="entry name" value="CROSSOVER JUNCTION ENDONUCLEASE MUS81"/>
    <property type="match status" value="1"/>
</dbReference>
<comment type="cofactor">
    <cofactor evidence="1 13">
        <name>Mg(2+)</name>
        <dbReference type="ChEBI" id="CHEBI:18420"/>
    </cofactor>
</comment>
<keyword evidence="11 13" id="KW-0234">DNA repair</keyword>
<keyword evidence="5 13" id="KW-0479">Metal-binding</keyword>
<evidence type="ECO:0000256" key="2">
    <source>
        <dbReference type="ARBA" id="ARBA00004123"/>
    </source>
</evidence>
<dbReference type="EC" id="3.1.22.-" evidence="13"/>
<evidence type="ECO:0000256" key="5">
    <source>
        <dbReference type="ARBA" id="ARBA00022723"/>
    </source>
</evidence>
<dbReference type="InterPro" id="IPR033309">
    <property type="entry name" value="Mus81"/>
</dbReference>
<evidence type="ECO:0000256" key="9">
    <source>
        <dbReference type="ARBA" id="ARBA00022842"/>
    </source>
</evidence>
<evidence type="ECO:0000256" key="6">
    <source>
        <dbReference type="ARBA" id="ARBA00022759"/>
    </source>
</evidence>
<evidence type="ECO:0000256" key="4">
    <source>
        <dbReference type="ARBA" id="ARBA00022722"/>
    </source>
</evidence>
<keyword evidence="6 13" id="KW-0255">Endonuclease</keyword>
<evidence type="ECO:0000256" key="12">
    <source>
        <dbReference type="ARBA" id="ARBA00023242"/>
    </source>
</evidence>
<dbReference type="GO" id="GO:0031573">
    <property type="term" value="P:mitotic intra-S DNA damage checkpoint signaling"/>
    <property type="evidence" value="ECO:0007669"/>
    <property type="project" value="TreeGrafter"/>
</dbReference>
<dbReference type="Gene3D" id="3.40.50.10130">
    <property type="match status" value="1"/>
</dbReference>
<keyword evidence="10 13" id="KW-0233">DNA recombination</keyword>
<reference evidence="15" key="1">
    <citation type="submission" date="2021-05" db="EMBL/GenBank/DDBJ databases">
        <authorList>
            <person name="Alioto T."/>
            <person name="Alioto T."/>
            <person name="Gomez Garrido J."/>
        </authorList>
    </citation>
    <scope>NUCLEOTIDE SEQUENCE</scope>
</reference>
<evidence type="ECO:0000256" key="11">
    <source>
        <dbReference type="ARBA" id="ARBA00023204"/>
    </source>
</evidence>
<dbReference type="EMBL" id="HBUE01012320">
    <property type="protein sequence ID" value="CAG6449088.1"/>
    <property type="molecule type" value="Transcribed_RNA"/>
</dbReference>
<dbReference type="Pfam" id="PF21292">
    <property type="entry name" value="EME1-MUS81_C"/>
    <property type="match status" value="1"/>
</dbReference>
<evidence type="ECO:0000256" key="8">
    <source>
        <dbReference type="ARBA" id="ARBA00022801"/>
    </source>
</evidence>
<dbReference type="GO" id="GO:0031297">
    <property type="term" value="P:replication fork processing"/>
    <property type="evidence" value="ECO:0007669"/>
    <property type="project" value="UniProtKB-ARBA"/>
</dbReference>
<dbReference type="GO" id="GO:0005634">
    <property type="term" value="C:nucleus"/>
    <property type="evidence" value="ECO:0007669"/>
    <property type="project" value="UniProtKB-SubCell"/>
</dbReference>
<keyword evidence="7 13" id="KW-0227">DNA damage</keyword>
<evidence type="ECO:0000313" key="15">
    <source>
        <dbReference type="EMBL" id="CAG6449088.1"/>
    </source>
</evidence>
<comment type="function">
    <text evidence="13">Interacts with EME1 to form a DNA structure-specific endonuclease with substrate preference for branched DNA structures with a 5'-end at the branch nick. Typical substrates include 3'-flap structures, D-loops, replication forks and nicked Holliday junctions. May be required in mitosis for the processing of stalled or collapsed replication fork intermediates. May be required in meiosis for the repair of meiosis-specific double strand breaks subsequent to single-end invasion (SEI).</text>
</comment>
<protein>
    <recommendedName>
        <fullName evidence="13">Crossover junction endonuclease MUS81</fullName>
        <ecNumber evidence="13">3.1.22.-</ecNumber>
    </recommendedName>
</protein>
<dbReference type="FunFam" id="1.10.150.110:FF:000001">
    <property type="entry name" value="Putative Crossover junction endonuclease MUS81"/>
    <property type="match status" value="1"/>
</dbReference>
<keyword evidence="4 13" id="KW-0540">Nuclease</keyword>